<accession>A0A3P3YGP9</accession>
<sequence>MPVWAMEGDAPRSSADERPNMFVLRRRLNVCPGSELLQSFADRAGEKDDDDAAGGDLRRSLALSVSRCRRLEEELKEMKIRAERSNTMYEELLGTLRQNGIALKTVRQREDGSGDVAGSHTSRSPGVSPNRLDVSKIVSSLIEQDLKEQRRRLPVVEGFLEKLSPRKSILLVRVWQLRFVYISNNSLCYSRDRVDWHLRDDVAQWQDVHEIPLLSIRCVAPAIDDKNRQFIIEAMNAKEPGQLREFVFRAKTRTQRDMWLRGIQAHVQHCRDVVRLGSLAQQQQ</sequence>
<evidence type="ECO:0000313" key="5">
    <source>
        <dbReference type="Proteomes" id="UP000290189"/>
    </source>
</evidence>
<dbReference type="Pfam" id="PF00169">
    <property type="entry name" value="PH"/>
    <property type="match status" value="1"/>
</dbReference>
<keyword evidence="4" id="KW-0496">Mitochondrion</keyword>
<dbReference type="EMBL" id="OVEO01000011">
    <property type="protein sequence ID" value="SPQ99309.1"/>
    <property type="molecule type" value="Genomic_DNA"/>
</dbReference>
<evidence type="ECO:0000256" key="2">
    <source>
        <dbReference type="SAM" id="MobiDB-lite"/>
    </source>
</evidence>
<evidence type="ECO:0000259" key="3">
    <source>
        <dbReference type="PROSITE" id="PS50003"/>
    </source>
</evidence>
<evidence type="ECO:0000313" key="4">
    <source>
        <dbReference type="EMBL" id="SPQ99309.1"/>
    </source>
</evidence>
<dbReference type="InterPro" id="IPR001849">
    <property type="entry name" value="PH_domain"/>
</dbReference>
<protein>
    <recommendedName>
        <fullName evidence="3">PH domain-containing protein</fullName>
    </recommendedName>
</protein>
<dbReference type="Gene3D" id="2.30.29.30">
    <property type="entry name" value="Pleckstrin-homology domain (PH domain)/Phosphotyrosine-binding domain (PTB)"/>
    <property type="match status" value="1"/>
</dbReference>
<feature type="region of interest" description="Disordered" evidence="2">
    <location>
        <begin position="108"/>
        <end position="129"/>
    </location>
</feature>
<dbReference type="PROSITE" id="PS50003">
    <property type="entry name" value="PH_DOMAIN"/>
    <property type="match status" value="1"/>
</dbReference>
<proteinExistence type="predicted"/>
<dbReference type="Proteomes" id="UP000290189">
    <property type="component" value="Unassembled WGS sequence"/>
</dbReference>
<evidence type="ECO:0000256" key="1">
    <source>
        <dbReference type="SAM" id="Coils"/>
    </source>
</evidence>
<gene>
    <name evidence="4" type="ORF">PLBR_LOCUS6524</name>
</gene>
<dbReference type="SMART" id="SM00233">
    <property type="entry name" value="PH"/>
    <property type="match status" value="1"/>
</dbReference>
<feature type="coiled-coil region" evidence="1">
    <location>
        <begin position="61"/>
        <end position="88"/>
    </location>
</feature>
<dbReference type="SUPFAM" id="SSF50729">
    <property type="entry name" value="PH domain-like"/>
    <property type="match status" value="1"/>
</dbReference>
<dbReference type="InterPro" id="IPR011993">
    <property type="entry name" value="PH-like_dom_sf"/>
</dbReference>
<feature type="domain" description="PH" evidence="3">
    <location>
        <begin position="153"/>
        <end position="268"/>
    </location>
</feature>
<dbReference type="AlphaFoldDB" id="A0A3P3YGP9"/>
<organism evidence="4 5">
    <name type="scientific">Plasmodiophora brassicae</name>
    <name type="common">Clubroot disease agent</name>
    <dbReference type="NCBI Taxonomy" id="37360"/>
    <lineage>
        <taxon>Eukaryota</taxon>
        <taxon>Sar</taxon>
        <taxon>Rhizaria</taxon>
        <taxon>Endomyxa</taxon>
        <taxon>Phytomyxea</taxon>
        <taxon>Plasmodiophorida</taxon>
        <taxon>Plasmodiophoridae</taxon>
        <taxon>Plasmodiophora</taxon>
    </lineage>
</organism>
<reference evidence="4 5" key="1">
    <citation type="submission" date="2018-03" db="EMBL/GenBank/DDBJ databases">
        <authorList>
            <person name="Fogelqvist J."/>
        </authorList>
    </citation>
    <scope>NUCLEOTIDE SEQUENCE [LARGE SCALE GENOMIC DNA]</scope>
</reference>
<geneLocation type="mitochondrion" evidence="4"/>
<name>A0A3P3YGP9_PLABS</name>
<keyword evidence="1" id="KW-0175">Coiled coil</keyword>